<dbReference type="EMBL" id="KN822197">
    <property type="protein sequence ID" value="KIM52847.1"/>
    <property type="molecule type" value="Genomic_DNA"/>
</dbReference>
<dbReference type="InParanoid" id="A0A0C2ZJA2"/>
<sequence length="279" mass="31015">LRITQARLENVHQEIDSSSSSSTSDSVPDSDNSSSMTSLFISPLSPISPIWSDSESTASNDTTDSTTERDRRYARLLNVITALRDEVEYAHILEKPAPIFDRILNQISIHPIFHNNSNNHQLPVAVQLAIFLFHVGNYGNAVALDYVTQWAGVSIGSVVNCTNRVMVAVLDEHDLFAVIMPHNLLIVDYGLGHPGSVHDAWAFRGTRIASCPAQLIPHSHWMWADSAYPSETWCVVPFKKPKGQRLSQDQNVYNKYLSKVCTYFDIVHILIGPKGLSAC</sequence>
<protein>
    <recommendedName>
        <fullName evidence="4">DDE Tnp4 domain-containing protein</fullName>
    </recommendedName>
</protein>
<keyword evidence="6" id="KW-1185">Reference proteome</keyword>
<evidence type="ECO:0000313" key="5">
    <source>
        <dbReference type="EMBL" id="KIM52847.1"/>
    </source>
</evidence>
<proteinExistence type="predicted"/>
<feature type="domain" description="DDE Tnp4" evidence="4">
    <location>
        <begin position="178"/>
        <end position="261"/>
    </location>
</feature>
<evidence type="ECO:0000256" key="3">
    <source>
        <dbReference type="SAM" id="MobiDB-lite"/>
    </source>
</evidence>
<feature type="compositionally biased region" description="Low complexity" evidence="3">
    <location>
        <begin position="16"/>
        <end position="37"/>
    </location>
</feature>
<dbReference type="GO" id="GO:0046872">
    <property type="term" value="F:metal ion binding"/>
    <property type="evidence" value="ECO:0007669"/>
    <property type="project" value="UniProtKB-KW"/>
</dbReference>
<evidence type="ECO:0000259" key="4">
    <source>
        <dbReference type="Pfam" id="PF13359"/>
    </source>
</evidence>
<reference evidence="6" key="2">
    <citation type="submission" date="2015-01" db="EMBL/GenBank/DDBJ databases">
        <title>Evolutionary Origins and Diversification of the Mycorrhizal Mutualists.</title>
        <authorList>
            <consortium name="DOE Joint Genome Institute"/>
            <consortium name="Mycorrhizal Genomics Consortium"/>
            <person name="Kohler A."/>
            <person name="Kuo A."/>
            <person name="Nagy L.G."/>
            <person name="Floudas D."/>
            <person name="Copeland A."/>
            <person name="Barry K.W."/>
            <person name="Cichocki N."/>
            <person name="Veneault-Fourrey C."/>
            <person name="LaButti K."/>
            <person name="Lindquist E.A."/>
            <person name="Lipzen A."/>
            <person name="Lundell T."/>
            <person name="Morin E."/>
            <person name="Murat C."/>
            <person name="Riley R."/>
            <person name="Ohm R."/>
            <person name="Sun H."/>
            <person name="Tunlid A."/>
            <person name="Henrissat B."/>
            <person name="Grigoriev I.V."/>
            <person name="Hibbett D.S."/>
            <person name="Martin F."/>
        </authorList>
    </citation>
    <scope>NUCLEOTIDE SEQUENCE [LARGE SCALE GENOMIC DNA]</scope>
    <source>
        <strain evidence="6">Foug A</strain>
    </source>
</reference>
<gene>
    <name evidence="5" type="ORF">SCLCIDRAFT_1223417</name>
</gene>
<feature type="region of interest" description="Disordered" evidence="3">
    <location>
        <begin position="8"/>
        <end position="37"/>
    </location>
</feature>
<keyword evidence="2" id="KW-0479">Metal-binding</keyword>
<dbReference type="OrthoDB" id="2668416at2759"/>
<dbReference type="Pfam" id="PF13359">
    <property type="entry name" value="DDE_Tnp_4"/>
    <property type="match status" value="1"/>
</dbReference>
<dbReference type="Proteomes" id="UP000053989">
    <property type="component" value="Unassembled WGS sequence"/>
</dbReference>
<dbReference type="AlphaFoldDB" id="A0A0C2ZJA2"/>
<organism evidence="5 6">
    <name type="scientific">Scleroderma citrinum Foug A</name>
    <dbReference type="NCBI Taxonomy" id="1036808"/>
    <lineage>
        <taxon>Eukaryota</taxon>
        <taxon>Fungi</taxon>
        <taxon>Dikarya</taxon>
        <taxon>Basidiomycota</taxon>
        <taxon>Agaricomycotina</taxon>
        <taxon>Agaricomycetes</taxon>
        <taxon>Agaricomycetidae</taxon>
        <taxon>Boletales</taxon>
        <taxon>Sclerodermatineae</taxon>
        <taxon>Sclerodermataceae</taxon>
        <taxon>Scleroderma</taxon>
    </lineage>
</organism>
<comment type="cofactor">
    <cofactor evidence="1">
        <name>a divalent metal cation</name>
        <dbReference type="ChEBI" id="CHEBI:60240"/>
    </cofactor>
</comment>
<evidence type="ECO:0000313" key="6">
    <source>
        <dbReference type="Proteomes" id="UP000053989"/>
    </source>
</evidence>
<accession>A0A0C2ZJA2</accession>
<reference evidence="5 6" key="1">
    <citation type="submission" date="2014-04" db="EMBL/GenBank/DDBJ databases">
        <authorList>
            <consortium name="DOE Joint Genome Institute"/>
            <person name="Kuo A."/>
            <person name="Kohler A."/>
            <person name="Nagy L.G."/>
            <person name="Floudas D."/>
            <person name="Copeland A."/>
            <person name="Barry K.W."/>
            <person name="Cichocki N."/>
            <person name="Veneault-Fourrey C."/>
            <person name="LaButti K."/>
            <person name="Lindquist E.A."/>
            <person name="Lipzen A."/>
            <person name="Lundell T."/>
            <person name="Morin E."/>
            <person name="Murat C."/>
            <person name="Sun H."/>
            <person name="Tunlid A."/>
            <person name="Henrissat B."/>
            <person name="Grigoriev I.V."/>
            <person name="Hibbett D.S."/>
            <person name="Martin F."/>
            <person name="Nordberg H.P."/>
            <person name="Cantor M.N."/>
            <person name="Hua S.X."/>
        </authorList>
    </citation>
    <scope>NUCLEOTIDE SEQUENCE [LARGE SCALE GENOMIC DNA]</scope>
    <source>
        <strain evidence="5 6">Foug A</strain>
    </source>
</reference>
<dbReference type="HOGENOM" id="CLU_018552_1_4_1"/>
<dbReference type="InterPro" id="IPR027806">
    <property type="entry name" value="HARBI1_dom"/>
</dbReference>
<evidence type="ECO:0000256" key="1">
    <source>
        <dbReference type="ARBA" id="ARBA00001968"/>
    </source>
</evidence>
<name>A0A0C2ZJA2_9AGAM</name>
<feature type="non-terminal residue" evidence="5">
    <location>
        <position position="1"/>
    </location>
</feature>
<evidence type="ECO:0000256" key="2">
    <source>
        <dbReference type="ARBA" id="ARBA00022723"/>
    </source>
</evidence>